<protein>
    <submittedName>
        <fullName evidence="1">Uncharacterized protein</fullName>
    </submittedName>
</protein>
<comment type="caution">
    <text evidence="1">The sequence shown here is derived from an EMBL/GenBank/DDBJ whole genome shotgun (WGS) entry which is preliminary data.</text>
</comment>
<sequence>MLTNEEIRNLALASGFKLKEQANGSMDLNPYVYEFARRLLGEFTKPDFKFVSELAYTVRYIATKKGLTMQDMADELGWEVRKISGVYNSRILLTKDETHQLNNYLTQLDCFYSDDELMGMQKLAVFIDLRESYI</sequence>
<organism evidence="1 2">
    <name type="scientific">Moraxella nonliquefaciens</name>
    <dbReference type="NCBI Taxonomy" id="478"/>
    <lineage>
        <taxon>Bacteria</taxon>
        <taxon>Pseudomonadati</taxon>
        <taxon>Pseudomonadota</taxon>
        <taxon>Gammaproteobacteria</taxon>
        <taxon>Moraxellales</taxon>
        <taxon>Moraxellaceae</taxon>
        <taxon>Moraxella</taxon>
    </lineage>
</organism>
<dbReference type="OrthoDB" id="6694110at2"/>
<gene>
    <name evidence="1" type="ORF">A9Z60_03745</name>
</gene>
<reference evidence="1 2" key="1">
    <citation type="submission" date="2016-06" db="EMBL/GenBank/DDBJ databases">
        <title>Draft genome of Moraxella nonliquefaciens CCUG 60284.</title>
        <authorList>
            <person name="Salva-Serra F."/>
            <person name="Engstrom-Jakobsson H."/>
            <person name="Thorell K."/>
            <person name="Gonzales-Siles L."/>
            <person name="Karlsson R."/>
            <person name="Boulund F."/>
            <person name="Engstrand L."/>
            <person name="Kristiansson E."/>
            <person name="Moore E."/>
        </authorList>
    </citation>
    <scope>NUCLEOTIDE SEQUENCE [LARGE SCALE GENOMIC DNA]</scope>
    <source>
        <strain evidence="1 2">CCUG 60284</strain>
    </source>
</reference>
<dbReference type="AlphaFoldDB" id="A0A1B8PII1"/>
<evidence type="ECO:0000313" key="1">
    <source>
        <dbReference type="EMBL" id="OBX49492.1"/>
    </source>
</evidence>
<name>A0A1B8PII1_MORNO</name>
<dbReference type="RefSeq" id="WP_066893749.1">
    <property type="nucleotide sequence ID" value="NZ_LZDN01000039.1"/>
</dbReference>
<evidence type="ECO:0000313" key="2">
    <source>
        <dbReference type="Proteomes" id="UP000092671"/>
    </source>
</evidence>
<accession>A0A1B8PII1</accession>
<proteinExistence type="predicted"/>
<dbReference type="EMBL" id="LZDN01000039">
    <property type="protein sequence ID" value="OBX49492.1"/>
    <property type="molecule type" value="Genomic_DNA"/>
</dbReference>
<dbReference type="Proteomes" id="UP000092671">
    <property type="component" value="Unassembled WGS sequence"/>
</dbReference>